<comment type="caution">
    <text evidence="1">The sequence shown here is derived from an EMBL/GenBank/DDBJ whole genome shotgun (WGS) entry which is preliminary data.</text>
</comment>
<evidence type="ECO:0000313" key="1">
    <source>
        <dbReference type="EMBL" id="EMP04887.1"/>
    </source>
</evidence>
<proteinExistence type="predicted"/>
<name>M6ZL62_LEPIR</name>
<organism evidence="1 2">
    <name type="scientific">Leptospira interrogans serovar Pyrogenes str. 200701872</name>
    <dbReference type="NCBI Taxonomy" id="1193029"/>
    <lineage>
        <taxon>Bacteria</taxon>
        <taxon>Pseudomonadati</taxon>
        <taxon>Spirochaetota</taxon>
        <taxon>Spirochaetia</taxon>
        <taxon>Leptospirales</taxon>
        <taxon>Leptospiraceae</taxon>
        <taxon>Leptospira</taxon>
    </lineage>
</organism>
<reference evidence="1 2" key="1">
    <citation type="submission" date="2013-01" db="EMBL/GenBank/DDBJ databases">
        <authorList>
            <person name="Harkins D.M."/>
            <person name="Durkin A.S."/>
            <person name="Brinkac L.M."/>
            <person name="Haft D.H."/>
            <person name="Selengut J.D."/>
            <person name="Sanka R."/>
            <person name="DePew J."/>
            <person name="Purushe J."/>
            <person name="Picardeau M."/>
            <person name="Werts C."/>
            <person name="Goarant C."/>
            <person name="Vinetz J.M."/>
            <person name="Sutton G.G."/>
            <person name="Nierman W.C."/>
            <person name="Fouts D.E."/>
        </authorList>
    </citation>
    <scope>NUCLEOTIDE SEQUENCE [LARGE SCALE GENOMIC DNA]</scope>
    <source>
        <strain evidence="1 2">200701872</strain>
    </source>
</reference>
<gene>
    <name evidence="1" type="ORF">LEP1GSC124_3026</name>
</gene>
<protein>
    <submittedName>
        <fullName evidence="1">Uncharacterized protein</fullName>
    </submittedName>
</protein>
<accession>M6ZL62</accession>
<dbReference type="EMBL" id="AKWN02000473">
    <property type="protein sequence ID" value="EMP04887.1"/>
    <property type="molecule type" value="Genomic_DNA"/>
</dbReference>
<evidence type="ECO:0000313" key="2">
    <source>
        <dbReference type="Proteomes" id="UP000012117"/>
    </source>
</evidence>
<dbReference type="BioCyc" id="LINT1193029:G11R4-4600-MONOMER"/>
<dbReference type="Proteomes" id="UP000012117">
    <property type="component" value="Unassembled WGS sequence"/>
</dbReference>
<sequence>MNSNNIPFKIVKKKGDKEELCSYFENGNFPCGLGTYLTKKGHIIRGIGIVINDEGKKFLKVSDPYGYMIQYELDVLFDLGVPTALYLENF</sequence>
<dbReference type="AlphaFoldDB" id="M6ZL62"/>